<dbReference type="FunFam" id="2.40.30.170:FF:000003">
    <property type="entry name" value="Multidrug resistance protein A"/>
    <property type="match status" value="1"/>
</dbReference>
<dbReference type="Pfam" id="PF25963">
    <property type="entry name" value="Beta-barrel_AAEA"/>
    <property type="match status" value="1"/>
</dbReference>
<dbReference type="GO" id="GO:0005886">
    <property type="term" value="C:plasma membrane"/>
    <property type="evidence" value="ECO:0007669"/>
    <property type="project" value="UniProtKB-SubCell"/>
</dbReference>
<dbReference type="Pfam" id="PF25917">
    <property type="entry name" value="BSH_RND"/>
    <property type="match status" value="1"/>
</dbReference>
<evidence type="ECO:0000256" key="1">
    <source>
        <dbReference type="ARBA" id="ARBA00004383"/>
    </source>
</evidence>
<dbReference type="KEGG" id="bci:BCI_0460"/>
<evidence type="ECO:0000256" key="9">
    <source>
        <dbReference type="SAM" id="Phobius"/>
    </source>
</evidence>
<dbReference type="GO" id="GO:1990961">
    <property type="term" value="P:xenobiotic detoxification by transmembrane export across the plasma membrane"/>
    <property type="evidence" value="ECO:0007669"/>
    <property type="project" value="UniProtKB-ARBA"/>
</dbReference>
<evidence type="ECO:0000256" key="7">
    <source>
        <dbReference type="ARBA" id="ARBA00022989"/>
    </source>
</evidence>
<keyword evidence="6 9" id="KW-0812">Transmembrane</keyword>
<comment type="similarity">
    <text evidence="2">Belongs to the membrane fusion protein (MFP) (TC 8.A.1) family.</text>
</comment>
<evidence type="ECO:0000313" key="13">
    <source>
        <dbReference type="Proteomes" id="UP000002427"/>
    </source>
</evidence>
<dbReference type="HOGENOM" id="CLU_018816_15_0_6"/>
<evidence type="ECO:0000259" key="10">
    <source>
        <dbReference type="Pfam" id="PF25917"/>
    </source>
</evidence>
<sequence>MVNTYLNVPDSNQDPKSNQISRITEDVKQKYLKIILAITIITLFLLFITLSIFYWLNNSFYESTNNAYVTGNLVQITPQLVGTVTMIAADEGDFVKKGQLLVQLDPSMTRVVQESAEAHLAKIVRNVCSMHSQIDVGKQKVSMFQSKRKKARNNYQHNTHIFKHGKIALKKNGKLNSANNVLVSAPQQLDRTILRSDNIIKIIKHPDVKNAAAYLRRAYLKNQSSTIVAPVSGYVAKRSVQIGSYVIPGTTLMVVVPLDHVWIEANLKETQLLSIRIGQPVEIRTDLYGKNIVFHGKVESLGIGTGSAFSLLPAQNASGNWIKIVQRLPVRISLDPDNLDCYPLRIGLSTQVKIDIHNTNGPVLMPHSVNKIYSATEIYNSKLYEADMLVTRIIHENCTHFWD</sequence>
<dbReference type="RefSeq" id="WP_011520631.1">
    <property type="nucleotide sequence ID" value="NC_007984.1"/>
</dbReference>
<dbReference type="GO" id="GO:0046677">
    <property type="term" value="P:response to antibiotic"/>
    <property type="evidence" value="ECO:0007669"/>
    <property type="project" value="UniProtKB-ARBA"/>
</dbReference>
<reference evidence="12 13" key="1">
    <citation type="journal article" date="2006" name="PLoS Biol.">
        <title>Metabolic complementarity and genomics of the dual bacterial symbiosis of sharpshooters.</title>
        <authorList>
            <person name="Wu D."/>
            <person name="Daugherty S.C."/>
            <person name="Van Aken S.E."/>
            <person name="Pai G.H."/>
            <person name="Watkins K.L."/>
            <person name="Khouri H."/>
            <person name="Tallon L.J."/>
            <person name="Zaborsky J.M."/>
            <person name="Dunbar H.E."/>
            <person name="Tran P.L."/>
            <person name="Moran N.A."/>
            <person name="Eisen J.A."/>
        </authorList>
    </citation>
    <scope>NUCLEOTIDE SEQUENCE [LARGE SCALE GENOMIC DNA]</scope>
    <source>
        <strain evidence="12">Hc</strain>
    </source>
</reference>
<keyword evidence="8 9" id="KW-0472">Membrane</keyword>
<dbReference type="STRING" id="374463.BCI_0460"/>
<dbReference type="PANTHER" id="PTHR30386:SF19">
    <property type="entry name" value="MULTIDRUG EXPORT PROTEIN EMRA-RELATED"/>
    <property type="match status" value="1"/>
</dbReference>
<accession>Q1LT16</accession>
<keyword evidence="4" id="KW-1003">Cell membrane</keyword>
<dbReference type="GO" id="GO:0015721">
    <property type="term" value="P:bile acid and bile salt transport"/>
    <property type="evidence" value="ECO:0007669"/>
    <property type="project" value="UniProtKB-ARBA"/>
</dbReference>
<dbReference type="PANTHER" id="PTHR30386">
    <property type="entry name" value="MEMBRANE FUSION SUBUNIT OF EMRAB-TOLC MULTIDRUG EFFLUX PUMP"/>
    <property type="match status" value="1"/>
</dbReference>
<evidence type="ECO:0000256" key="4">
    <source>
        <dbReference type="ARBA" id="ARBA00022475"/>
    </source>
</evidence>
<gene>
    <name evidence="12" type="primary">emrA</name>
    <name evidence="12" type="ordered locus">BCI_0460</name>
</gene>
<dbReference type="InterPro" id="IPR058625">
    <property type="entry name" value="MdtA-like_BSH"/>
</dbReference>
<dbReference type="Gene3D" id="2.40.30.170">
    <property type="match status" value="1"/>
</dbReference>
<comment type="subcellular location">
    <subcellularLocation>
        <location evidence="1">Cell inner membrane</location>
        <topology evidence="1">Single-pass membrane protein</topology>
        <orientation evidence="1">Periplasmic side</orientation>
    </subcellularLocation>
</comment>
<dbReference type="Gene3D" id="2.40.50.100">
    <property type="match status" value="1"/>
</dbReference>
<dbReference type="EMBL" id="CP000238">
    <property type="protein sequence ID" value="ABF14054.1"/>
    <property type="molecule type" value="Genomic_DNA"/>
</dbReference>
<keyword evidence="5" id="KW-0997">Cell inner membrane</keyword>
<keyword evidence="3" id="KW-0813">Transport</keyword>
<name>Q1LT16_BAUCH</name>
<feature type="domain" description="Multidrug resistance protein MdtA-like barrel-sandwich hybrid" evidence="10">
    <location>
        <begin position="73"/>
        <end position="256"/>
    </location>
</feature>
<evidence type="ECO:0000313" key="12">
    <source>
        <dbReference type="EMBL" id="ABF14054.1"/>
    </source>
</evidence>
<evidence type="ECO:0000256" key="5">
    <source>
        <dbReference type="ARBA" id="ARBA00022519"/>
    </source>
</evidence>
<feature type="domain" description="p-hydroxybenzoic acid efflux pump subunit AaeA-like beta-barrel" evidence="11">
    <location>
        <begin position="262"/>
        <end position="338"/>
    </location>
</feature>
<keyword evidence="7 9" id="KW-1133">Transmembrane helix</keyword>
<proteinExistence type="inferred from homology"/>
<dbReference type="Proteomes" id="UP000002427">
    <property type="component" value="Chromosome"/>
</dbReference>
<evidence type="ECO:0000256" key="8">
    <source>
        <dbReference type="ARBA" id="ARBA00023136"/>
    </source>
</evidence>
<evidence type="ECO:0000256" key="3">
    <source>
        <dbReference type="ARBA" id="ARBA00022448"/>
    </source>
</evidence>
<dbReference type="AlphaFoldDB" id="Q1LT16"/>
<evidence type="ECO:0000256" key="6">
    <source>
        <dbReference type="ARBA" id="ARBA00022692"/>
    </source>
</evidence>
<dbReference type="OrthoDB" id="9811754at2"/>
<dbReference type="SUPFAM" id="SSF111369">
    <property type="entry name" value="HlyD-like secretion proteins"/>
    <property type="match status" value="1"/>
</dbReference>
<protein>
    <submittedName>
        <fullName evidence="12">Multidrug resistance protein</fullName>
    </submittedName>
</protein>
<dbReference type="InterPro" id="IPR050739">
    <property type="entry name" value="MFP"/>
</dbReference>
<evidence type="ECO:0000259" key="11">
    <source>
        <dbReference type="Pfam" id="PF25963"/>
    </source>
</evidence>
<keyword evidence="13" id="KW-1185">Reference proteome</keyword>
<evidence type="ECO:0000256" key="2">
    <source>
        <dbReference type="ARBA" id="ARBA00009477"/>
    </source>
</evidence>
<organism evidence="12 13">
    <name type="scientific">Baumannia cicadellinicola subsp. Homalodisca coagulata</name>
    <dbReference type="NCBI Taxonomy" id="374463"/>
    <lineage>
        <taxon>Bacteria</taxon>
        <taxon>Pseudomonadati</taxon>
        <taxon>Pseudomonadota</taxon>
        <taxon>Gammaproteobacteria</taxon>
        <taxon>Candidatus Palibaumannia</taxon>
    </lineage>
</organism>
<dbReference type="InterPro" id="IPR058634">
    <property type="entry name" value="AaeA-lik-b-barrel"/>
</dbReference>
<feature type="transmembrane region" description="Helical" evidence="9">
    <location>
        <begin position="31"/>
        <end position="56"/>
    </location>
</feature>